<evidence type="ECO:0000256" key="5">
    <source>
        <dbReference type="ARBA" id="ARBA00023186"/>
    </source>
</evidence>
<dbReference type="GO" id="GO:0005525">
    <property type="term" value="F:GTP binding"/>
    <property type="evidence" value="ECO:0007669"/>
    <property type="project" value="UniProtKB-KW"/>
</dbReference>
<dbReference type="AlphaFoldDB" id="A0A7J6SXU7"/>
<protein>
    <submittedName>
        <fullName evidence="9">COBW domain-containing protein 1</fullName>
    </submittedName>
</protein>
<dbReference type="Pfam" id="PF02492">
    <property type="entry name" value="cobW"/>
    <property type="match status" value="1"/>
</dbReference>
<accession>A0A7J6SXU7</accession>
<sequence>MPADFSLPTVPVTVVSGFLGSGKTTLIQNLLKSGRKIAVVQNEMGYESMGIESPVLTDGDGNVIGDILLELPGGCLCCTIRDDLVTGLEAMLKKTNFDQIVIETSGVADPVKMVEILWLDSELETPLRLDSTVTVVDSKNIASVLHGKGRTLAEGGSSREAVRQICCADLVLLNKCDICEEGEIEVAKGVVSATNPDATVELTEFSGQGDLERITAMVLDRQAYSGNTTARSFELNAADLLPADTHVHVDHVVVYSNTRPKKAALERWLGTVLWGREEGNEVYRLKGLVETSDEGWCAIQGVGEIFEVVEVSIPVDPQTKSKILFVGTGPLDRDALQTGLDGCVEDVEDVEDDDDV</sequence>
<keyword evidence="5" id="KW-0143">Chaperone</keyword>
<keyword evidence="4" id="KW-0342">GTP-binding</keyword>
<evidence type="ECO:0000256" key="6">
    <source>
        <dbReference type="ARBA" id="ARBA00034320"/>
    </source>
</evidence>
<evidence type="ECO:0000256" key="2">
    <source>
        <dbReference type="ARBA" id="ARBA00022801"/>
    </source>
</evidence>
<evidence type="ECO:0000256" key="4">
    <source>
        <dbReference type="ARBA" id="ARBA00023134"/>
    </source>
</evidence>
<dbReference type="InterPro" id="IPR011629">
    <property type="entry name" value="CobW-like_C"/>
</dbReference>
<evidence type="ECO:0000313" key="10">
    <source>
        <dbReference type="Proteomes" id="UP000553632"/>
    </source>
</evidence>
<dbReference type="InterPro" id="IPR003495">
    <property type="entry name" value="CobW/HypB/UreG_nucleotide-bd"/>
</dbReference>
<keyword evidence="2" id="KW-0378">Hydrolase</keyword>
<comment type="catalytic activity">
    <reaction evidence="7">
        <text>GTP + H2O = GDP + phosphate + H(+)</text>
        <dbReference type="Rhea" id="RHEA:19669"/>
        <dbReference type="ChEBI" id="CHEBI:15377"/>
        <dbReference type="ChEBI" id="CHEBI:15378"/>
        <dbReference type="ChEBI" id="CHEBI:37565"/>
        <dbReference type="ChEBI" id="CHEBI:43474"/>
        <dbReference type="ChEBI" id="CHEBI:58189"/>
    </reaction>
    <physiologicalReaction direction="left-to-right" evidence="7">
        <dbReference type="Rhea" id="RHEA:19670"/>
    </physiologicalReaction>
</comment>
<dbReference type="InterPro" id="IPR036627">
    <property type="entry name" value="CobW-likC_sf"/>
</dbReference>
<keyword evidence="3" id="KW-0862">Zinc</keyword>
<comment type="similarity">
    <text evidence="6">Belongs to the SIMIBI class G3E GTPase family. ZNG1 subfamily.</text>
</comment>
<dbReference type="Pfam" id="PF07683">
    <property type="entry name" value="CobW_C"/>
    <property type="match status" value="1"/>
</dbReference>
<dbReference type="Gene3D" id="3.30.1220.10">
    <property type="entry name" value="CobW-like, C-terminal domain"/>
    <property type="match status" value="1"/>
</dbReference>
<dbReference type="PANTHER" id="PTHR13748:SF31">
    <property type="entry name" value="ZINC-REGULATED GTPASE METALLOPROTEIN ACTIVATOR 1A-RELATED"/>
    <property type="match status" value="1"/>
</dbReference>
<evidence type="ECO:0000256" key="7">
    <source>
        <dbReference type="ARBA" id="ARBA00049117"/>
    </source>
</evidence>
<dbReference type="Gene3D" id="3.40.50.300">
    <property type="entry name" value="P-loop containing nucleotide triphosphate hydrolases"/>
    <property type="match status" value="1"/>
</dbReference>
<dbReference type="SMART" id="SM00833">
    <property type="entry name" value="CobW_C"/>
    <property type="match status" value="1"/>
</dbReference>
<dbReference type="PANTHER" id="PTHR13748">
    <property type="entry name" value="COBW-RELATED"/>
    <property type="match status" value="1"/>
</dbReference>
<dbReference type="InterPro" id="IPR027417">
    <property type="entry name" value="P-loop_NTPase"/>
</dbReference>
<feature type="domain" description="CobW C-terminal" evidence="8">
    <location>
        <begin position="249"/>
        <end position="344"/>
    </location>
</feature>
<evidence type="ECO:0000256" key="3">
    <source>
        <dbReference type="ARBA" id="ARBA00022833"/>
    </source>
</evidence>
<organism evidence="9 10">
    <name type="scientific">Perkinsus olseni</name>
    <name type="common">Perkinsus atlanticus</name>
    <dbReference type="NCBI Taxonomy" id="32597"/>
    <lineage>
        <taxon>Eukaryota</taxon>
        <taxon>Sar</taxon>
        <taxon>Alveolata</taxon>
        <taxon>Perkinsozoa</taxon>
        <taxon>Perkinsea</taxon>
        <taxon>Perkinsida</taxon>
        <taxon>Perkinsidae</taxon>
        <taxon>Perkinsus</taxon>
    </lineage>
</organism>
<dbReference type="EMBL" id="JABANO010015365">
    <property type="protein sequence ID" value="KAF4736986.1"/>
    <property type="molecule type" value="Genomic_DNA"/>
</dbReference>
<evidence type="ECO:0000259" key="8">
    <source>
        <dbReference type="SMART" id="SM00833"/>
    </source>
</evidence>
<dbReference type="CDD" id="cd03112">
    <property type="entry name" value="CobW-like"/>
    <property type="match status" value="1"/>
</dbReference>
<proteinExistence type="inferred from homology"/>
<reference evidence="9 10" key="1">
    <citation type="submission" date="2020-04" db="EMBL/GenBank/DDBJ databases">
        <title>Perkinsus olseni comparative genomics.</title>
        <authorList>
            <person name="Bogema D.R."/>
        </authorList>
    </citation>
    <scope>NUCLEOTIDE SEQUENCE [LARGE SCALE GENOMIC DNA]</scope>
    <source>
        <strain evidence="9 10">ATCC PRA-207</strain>
    </source>
</reference>
<dbReference type="SUPFAM" id="SSF52540">
    <property type="entry name" value="P-loop containing nucleoside triphosphate hydrolases"/>
    <property type="match status" value="1"/>
</dbReference>
<dbReference type="SUPFAM" id="SSF90002">
    <property type="entry name" value="Hypothetical protein YjiA, C-terminal domain"/>
    <property type="match status" value="1"/>
</dbReference>
<comment type="caution">
    <text evidence="9">The sequence shown here is derived from an EMBL/GenBank/DDBJ whole genome shotgun (WGS) entry which is preliminary data.</text>
</comment>
<keyword evidence="1" id="KW-0547">Nucleotide-binding</keyword>
<evidence type="ECO:0000256" key="1">
    <source>
        <dbReference type="ARBA" id="ARBA00022741"/>
    </source>
</evidence>
<dbReference type="GO" id="GO:0016787">
    <property type="term" value="F:hydrolase activity"/>
    <property type="evidence" value="ECO:0007669"/>
    <property type="project" value="UniProtKB-KW"/>
</dbReference>
<evidence type="ECO:0000313" key="9">
    <source>
        <dbReference type="EMBL" id="KAF4736986.1"/>
    </source>
</evidence>
<gene>
    <name evidence="9" type="primary">CBWD1_2</name>
    <name evidence="9" type="ORF">FOZ63_029369</name>
</gene>
<dbReference type="OMA" id="QNEMGYE"/>
<keyword evidence="10" id="KW-1185">Reference proteome</keyword>
<dbReference type="Proteomes" id="UP000553632">
    <property type="component" value="Unassembled WGS sequence"/>
</dbReference>
<dbReference type="InterPro" id="IPR051316">
    <property type="entry name" value="Zinc-reg_GTPase_activator"/>
</dbReference>
<dbReference type="GO" id="GO:0005737">
    <property type="term" value="C:cytoplasm"/>
    <property type="evidence" value="ECO:0007669"/>
    <property type="project" value="TreeGrafter"/>
</dbReference>
<name>A0A7J6SXU7_PEROL</name>